<comment type="similarity">
    <text evidence="2">Belongs to the RmuC family.</text>
</comment>
<keyword evidence="4" id="KW-0233">DNA recombination</keyword>
<evidence type="ECO:0000313" key="8">
    <source>
        <dbReference type="Proteomes" id="UP000260862"/>
    </source>
</evidence>
<dbReference type="AlphaFoldDB" id="A0A3E4N3P1"/>
<name>A0A3E4N3P1_9BACT</name>
<dbReference type="InterPro" id="IPR003798">
    <property type="entry name" value="DNA_recombination_RmuC"/>
</dbReference>
<dbReference type="Proteomes" id="UP000260862">
    <property type="component" value="Unassembled WGS sequence"/>
</dbReference>
<protein>
    <submittedName>
        <fullName evidence="7">DNA recombination protein RmuC</fullName>
    </submittedName>
</protein>
<comment type="function">
    <text evidence="1">Involved in DNA recombination.</text>
</comment>
<keyword evidence="8" id="KW-1185">Reference proteome</keyword>
<sequence length="469" mass="53936">MEIVYLVVGVIVGGLLGYLWAARKSVSLRSELQMNQQHAQDLLKAEKERAELLTEQYRKDTERLRGQVDELSGKWAEAGRALATSQAERRNLEERLENQKEEVEKLRKQLNTEFENMANRIFQQKTEAFNRLSSETLSNLLKPFGENLKEFKHQVEEVYDKESKQRFSLEDRIKELMQLNKQISDDANNLTRALKGDSKMQGNWGEMILETILENSGLREGEEYFRQEFLKDEHGEPLKNELGQRMQPDVLVVYPDNRQVIIDSKVSLTAYASYVACEDAVQREQYLKAHLASVKAHIDELSRKDYSSYNVSSLDFVMMFVPNEPAYLLALQADPDIWNYAYQKKVVLISPTNLIAALRLALDLWKREYQVKNIQDIIKRGTVLYEKLVGFTETFEKIGDSLQAASTAYKNALGQLSQGKGNLIRQADMLTELGITSKKRFSSRIRQEADRGTTPVTPARDLFSESEEQ</sequence>
<dbReference type="GO" id="GO:0006310">
    <property type="term" value="P:DNA recombination"/>
    <property type="evidence" value="ECO:0007669"/>
    <property type="project" value="UniProtKB-KW"/>
</dbReference>
<keyword evidence="3 5" id="KW-0175">Coiled coil</keyword>
<evidence type="ECO:0000256" key="4">
    <source>
        <dbReference type="ARBA" id="ARBA00023172"/>
    </source>
</evidence>
<feature type="coiled-coil region" evidence="5">
    <location>
        <begin position="35"/>
        <end position="120"/>
    </location>
</feature>
<reference evidence="7 8" key="1">
    <citation type="submission" date="2018-08" db="EMBL/GenBank/DDBJ databases">
        <title>A genome reference for cultivated species of the human gut microbiota.</title>
        <authorList>
            <person name="Zou Y."/>
            <person name="Xue W."/>
            <person name="Luo G."/>
        </authorList>
    </citation>
    <scope>NUCLEOTIDE SEQUENCE [LARGE SCALE GENOMIC DNA]</scope>
    <source>
        <strain evidence="7 8">TF10-3AC</strain>
    </source>
</reference>
<comment type="caution">
    <text evidence="7">The sequence shown here is derived from an EMBL/GenBank/DDBJ whole genome shotgun (WGS) entry which is preliminary data.</text>
</comment>
<evidence type="ECO:0000313" key="7">
    <source>
        <dbReference type="EMBL" id="RGK56628.1"/>
    </source>
</evidence>
<accession>A0A3E4N3P1</accession>
<dbReference type="Pfam" id="PF02646">
    <property type="entry name" value="RmuC"/>
    <property type="match status" value="1"/>
</dbReference>
<evidence type="ECO:0000256" key="6">
    <source>
        <dbReference type="SAM" id="MobiDB-lite"/>
    </source>
</evidence>
<proteinExistence type="inferred from homology"/>
<feature type="region of interest" description="Disordered" evidence="6">
    <location>
        <begin position="444"/>
        <end position="469"/>
    </location>
</feature>
<organism evidence="7 8">
    <name type="scientific">Phocaeicola plebeius</name>
    <dbReference type="NCBI Taxonomy" id="310297"/>
    <lineage>
        <taxon>Bacteria</taxon>
        <taxon>Pseudomonadati</taxon>
        <taxon>Bacteroidota</taxon>
        <taxon>Bacteroidia</taxon>
        <taxon>Bacteroidales</taxon>
        <taxon>Bacteroidaceae</taxon>
        <taxon>Phocaeicola</taxon>
    </lineage>
</organism>
<dbReference type="PANTHER" id="PTHR30563">
    <property type="entry name" value="DNA RECOMBINATION PROTEIN RMUC"/>
    <property type="match status" value="1"/>
</dbReference>
<dbReference type="RefSeq" id="WP_117671768.1">
    <property type="nucleotide sequence ID" value="NZ_CABOGR010000009.1"/>
</dbReference>
<evidence type="ECO:0000256" key="5">
    <source>
        <dbReference type="SAM" id="Coils"/>
    </source>
</evidence>
<gene>
    <name evidence="7" type="ORF">DXD04_06095</name>
</gene>
<dbReference type="EMBL" id="QSQT01000009">
    <property type="protein sequence ID" value="RGK56628.1"/>
    <property type="molecule type" value="Genomic_DNA"/>
</dbReference>
<evidence type="ECO:0000256" key="2">
    <source>
        <dbReference type="ARBA" id="ARBA00009840"/>
    </source>
</evidence>
<evidence type="ECO:0000256" key="1">
    <source>
        <dbReference type="ARBA" id="ARBA00003416"/>
    </source>
</evidence>
<dbReference type="PANTHER" id="PTHR30563:SF0">
    <property type="entry name" value="DNA RECOMBINATION PROTEIN RMUC"/>
    <property type="match status" value="1"/>
</dbReference>
<evidence type="ECO:0000256" key="3">
    <source>
        <dbReference type="ARBA" id="ARBA00023054"/>
    </source>
</evidence>